<name>A0A3R9Y558_9SPHN</name>
<dbReference type="InterPro" id="IPR051531">
    <property type="entry name" value="N-acetyltransferase"/>
</dbReference>
<keyword evidence="2" id="KW-0808">Transferase</keyword>
<dbReference type="Proteomes" id="UP000274661">
    <property type="component" value="Unassembled WGS sequence"/>
</dbReference>
<protein>
    <submittedName>
        <fullName evidence="2">N-acetyltransferase</fullName>
    </submittedName>
</protein>
<dbReference type="GO" id="GO:0016747">
    <property type="term" value="F:acyltransferase activity, transferring groups other than amino-acyl groups"/>
    <property type="evidence" value="ECO:0007669"/>
    <property type="project" value="InterPro"/>
</dbReference>
<dbReference type="Gene3D" id="3.40.630.30">
    <property type="match status" value="1"/>
</dbReference>
<dbReference type="EMBL" id="RWJF01000001">
    <property type="protein sequence ID" value="RST30368.1"/>
    <property type="molecule type" value="Genomic_DNA"/>
</dbReference>
<dbReference type="PROSITE" id="PS51186">
    <property type="entry name" value="GNAT"/>
    <property type="match status" value="1"/>
</dbReference>
<dbReference type="OrthoDB" id="6293260at2"/>
<comment type="caution">
    <text evidence="2">The sequence shown here is derived from an EMBL/GenBank/DDBJ whole genome shotgun (WGS) entry which is preliminary data.</text>
</comment>
<dbReference type="Pfam" id="PF13302">
    <property type="entry name" value="Acetyltransf_3"/>
    <property type="match status" value="1"/>
</dbReference>
<gene>
    <name evidence="2" type="ORF">HMF7854_05680</name>
</gene>
<sequence length="194" mass="21607">MSETLIKTERLRLRTWDAADVDPFMAATNTPAVLRWLNGVQERPFYEAMRSRIDACQREHGHGFWIVERKADGVILGFCGLKRVNAPGAPNPDAFEIGWRFREDAWGQGYAKEAAIGTLDHAFGPLGATEVIAMTVAGNRASWGLMERLGMSRRADLDFTDTRFPDPGDLNPTIQYAMRAADWPRARAALEPGS</sequence>
<reference evidence="2 3" key="1">
    <citation type="submission" date="2018-12" db="EMBL/GenBank/DDBJ databases">
        <title>Sphingomonas sp. HMF7854 Genome sequencing and assembly.</title>
        <authorList>
            <person name="Cha I."/>
            <person name="Kang H."/>
            <person name="Kim H."/>
            <person name="Kang J."/>
            <person name="Joh K."/>
        </authorList>
    </citation>
    <scope>NUCLEOTIDE SEQUENCE [LARGE SCALE GENOMIC DNA]</scope>
    <source>
        <strain evidence="2 3">HMF7854</strain>
    </source>
</reference>
<dbReference type="RefSeq" id="WP_126718200.1">
    <property type="nucleotide sequence ID" value="NZ_RWJF01000001.1"/>
</dbReference>
<dbReference type="PANTHER" id="PTHR43792">
    <property type="entry name" value="GNAT FAMILY, PUTATIVE (AFU_ORTHOLOGUE AFUA_3G00765)-RELATED-RELATED"/>
    <property type="match status" value="1"/>
</dbReference>
<feature type="domain" description="N-acetyltransferase" evidence="1">
    <location>
        <begin position="11"/>
        <end position="181"/>
    </location>
</feature>
<evidence type="ECO:0000313" key="2">
    <source>
        <dbReference type="EMBL" id="RST30368.1"/>
    </source>
</evidence>
<dbReference type="InterPro" id="IPR016181">
    <property type="entry name" value="Acyl_CoA_acyltransferase"/>
</dbReference>
<accession>A0A3R9Y558</accession>
<keyword evidence="3" id="KW-1185">Reference proteome</keyword>
<dbReference type="SUPFAM" id="SSF55729">
    <property type="entry name" value="Acyl-CoA N-acyltransferases (Nat)"/>
    <property type="match status" value="1"/>
</dbReference>
<organism evidence="2 3">
    <name type="scientific">Sphingomonas ginkgonis</name>
    <dbReference type="NCBI Taxonomy" id="2315330"/>
    <lineage>
        <taxon>Bacteria</taxon>
        <taxon>Pseudomonadati</taxon>
        <taxon>Pseudomonadota</taxon>
        <taxon>Alphaproteobacteria</taxon>
        <taxon>Sphingomonadales</taxon>
        <taxon>Sphingomonadaceae</taxon>
        <taxon>Sphingomonas</taxon>
    </lineage>
</organism>
<evidence type="ECO:0000259" key="1">
    <source>
        <dbReference type="PROSITE" id="PS51186"/>
    </source>
</evidence>
<dbReference type="AlphaFoldDB" id="A0A3R9Y558"/>
<evidence type="ECO:0000313" key="3">
    <source>
        <dbReference type="Proteomes" id="UP000274661"/>
    </source>
</evidence>
<proteinExistence type="predicted"/>
<dbReference type="InterPro" id="IPR000182">
    <property type="entry name" value="GNAT_dom"/>
</dbReference>
<dbReference type="PANTHER" id="PTHR43792:SF1">
    <property type="entry name" value="N-ACETYLTRANSFERASE DOMAIN-CONTAINING PROTEIN"/>
    <property type="match status" value="1"/>
</dbReference>